<evidence type="ECO:0000256" key="1">
    <source>
        <dbReference type="ARBA" id="ARBA00002490"/>
    </source>
</evidence>
<comment type="caution">
    <text evidence="12">The sequence shown here is derived from an EMBL/GenBank/DDBJ whole genome shotgun (WGS) entry which is preliminary data.</text>
</comment>
<evidence type="ECO:0000313" key="12">
    <source>
        <dbReference type="EMBL" id="CDO57512.1"/>
    </source>
</evidence>
<dbReference type="Pfam" id="PF14138">
    <property type="entry name" value="COX16"/>
    <property type="match status" value="1"/>
</dbReference>
<dbReference type="PANTHER" id="PTHR17130:SF14">
    <property type="entry name" value="CYTOCHROME C OXIDASE ASSEMBLY PROTEIN COX16 HOMOLOG, MITOCHONDRIAL"/>
    <property type="match status" value="1"/>
</dbReference>
<dbReference type="GO" id="GO:0033617">
    <property type="term" value="P:mitochondrial respiratory chain complex IV assembly"/>
    <property type="evidence" value="ECO:0007669"/>
    <property type="project" value="TreeGrafter"/>
</dbReference>
<keyword evidence="7" id="KW-0999">Mitochondrion inner membrane</keyword>
<keyword evidence="10 11" id="KW-0472">Membrane</keyword>
<evidence type="ECO:0000313" key="13">
    <source>
        <dbReference type="Proteomes" id="UP000242525"/>
    </source>
</evidence>
<dbReference type="InterPro" id="IPR020164">
    <property type="entry name" value="Cyt_c_Oxase_assmbl_COX16"/>
</dbReference>
<comment type="function">
    <text evidence="1">Required for the assembly of the mitochondrial respiratory chain complex IV (CIV), also known as cytochrome c oxidase. May participate in merging the COX1 and COX2 assembly lines.</text>
</comment>
<comment type="similarity">
    <text evidence="3">Belongs to the COX16 family.</text>
</comment>
<dbReference type="GO" id="GO:0005743">
    <property type="term" value="C:mitochondrial inner membrane"/>
    <property type="evidence" value="ECO:0007669"/>
    <property type="project" value="UniProtKB-SubCell"/>
</dbReference>
<evidence type="ECO:0000256" key="11">
    <source>
        <dbReference type="SAM" id="Phobius"/>
    </source>
</evidence>
<keyword evidence="6 11" id="KW-0812">Transmembrane</keyword>
<evidence type="ECO:0000256" key="6">
    <source>
        <dbReference type="ARBA" id="ARBA00022692"/>
    </source>
</evidence>
<dbReference type="EMBL" id="CCBN010000022">
    <property type="protein sequence ID" value="CDO57512.1"/>
    <property type="molecule type" value="Genomic_DNA"/>
</dbReference>
<evidence type="ECO:0000256" key="5">
    <source>
        <dbReference type="ARBA" id="ARBA00019222"/>
    </source>
</evidence>
<reference evidence="12" key="1">
    <citation type="submission" date="2014-03" db="EMBL/GenBank/DDBJ databases">
        <authorList>
            <person name="Casaregola S."/>
        </authorList>
    </citation>
    <scope>NUCLEOTIDE SEQUENCE [LARGE SCALE GENOMIC DNA]</scope>
    <source>
        <strain evidence="12">CLIB 918</strain>
    </source>
</reference>
<name>A0A0J9XIV3_GEOCN</name>
<keyword evidence="8 11" id="KW-1133">Transmembrane helix</keyword>
<dbReference type="STRING" id="1173061.A0A0J9XIV3"/>
<evidence type="ECO:0000256" key="4">
    <source>
        <dbReference type="ARBA" id="ARBA00015368"/>
    </source>
</evidence>
<evidence type="ECO:0000256" key="9">
    <source>
        <dbReference type="ARBA" id="ARBA00023128"/>
    </source>
</evidence>
<keyword evidence="9" id="KW-0496">Mitochondrion</keyword>
<dbReference type="AlphaFoldDB" id="A0A0J9XIV3"/>
<sequence>MALQSKKYMSPRQYALWQRTPYGRYSTGLKKHPFLLFGLPFMATLFVGSIYLAEFTAVRYEQYDDKVTMMSEEEALKMDREKRKVDMKEEYYVSSILCSRLQQLGPQDDWEQVRVPRLKGESENVW</sequence>
<keyword evidence="13" id="KW-1185">Reference proteome</keyword>
<evidence type="ECO:0000256" key="8">
    <source>
        <dbReference type="ARBA" id="ARBA00022989"/>
    </source>
</evidence>
<comment type="subcellular location">
    <subcellularLocation>
        <location evidence="2">Mitochondrion inner membrane</location>
        <topology evidence="2">Single-pass membrane protein</topology>
    </subcellularLocation>
</comment>
<feature type="transmembrane region" description="Helical" evidence="11">
    <location>
        <begin position="34"/>
        <end position="53"/>
    </location>
</feature>
<evidence type="ECO:0000256" key="2">
    <source>
        <dbReference type="ARBA" id="ARBA00004434"/>
    </source>
</evidence>
<proteinExistence type="inferred from homology"/>
<dbReference type="PANTHER" id="PTHR17130">
    <property type="entry name" value="MITOCHONDRIAL OUTER MEMBRANE PROTEIN 25"/>
    <property type="match status" value="1"/>
</dbReference>
<organism evidence="12 13">
    <name type="scientific">Geotrichum candidum</name>
    <name type="common">Oospora lactis</name>
    <name type="synonym">Dipodascus geotrichum</name>
    <dbReference type="NCBI Taxonomy" id="1173061"/>
    <lineage>
        <taxon>Eukaryota</taxon>
        <taxon>Fungi</taxon>
        <taxon>Dikarya</taxon>
        <taxon>Ascomycota</taxon>
        <taxon>Saccharomycotina</taxon>
        <taxon>Dipodascomycetes</taxon>
        <taxon>Dipodascales</taxon>
        <taxon>Dipodascaceae</taxon>
        <taxon>Geotrichum</taxon>
    </lineage>
</organism>
<dbReference type="OrthoDB" id="5516033at2759"/>
<evidence type="ECO:0000256" key="7">
    <source>
        <dbReference type="ARBA" id="ARBA00022792"/>
    </source>
</evidence>
<protein>
    <recommendedName>
        <fullName evidence="4">Cytochrome c oxidase assembly protein COX16, mitochondrial</fullName>
    </recommendedName>
    <alternativeName>
        <fullName evidence="5">Cytochrome c oxidase assembly protein cox16, mitochondrial</fullName>
    </alternativeName>
</protein>
<dbReference type="Proteomes" id="UP000242525">
    <property type="component" value="Unassembled WGS sequence"/>
</dbReference>
<accession>A0A0J9XIV3</accession>
<evidence type="ECO:0000256" key="10">
    <source>
        <dbReference type="ARBA" id="ARBA00023136"/>
    </source>
</evidence>
<gene>
    <name evidence="12" type="ORF">BN980_GECA22s01022g</name>
</gene>
<evidence type="ECO:0000256" key="3">
    <source>
        <dbReference type="ARBA" id="ARBA00008370"/>
    </source>
</evidence>